<organism evidence="2 3">
    <name type="scientific">Sphingobacterium zhuxiongii</name>
    <dbReference type="NCBI Taxonomy" id="2662364"/>
    <lineage>
        <taxon>Bacteria</taxon>
        <taxon>Pseudomonadati</taxon>
        <taxon>Bacteroidota</taxon>
        <taxon>Sphingobacteriia</taxon>
        <taxon>Sphingobacteriales</taxon>
        <taxon>Sphingobacteriaceae</taxon>
        <taxon>Sphingobacterium</taxon>
    </lineage>
</organism>
<proteinExistence type="predicted"/>
<evidence type="ECO:0000256" key="1">
    <source>
        <dbReference type="SAM" id="MobiDB-lite"/>
    </source>
</evidence>
<dbReference type="Proteomes" id="UP000326921">
    <property type="component" value="Chromosome"/>
</dbReference>
<protein>
    <submittedName>
        <fullName evidence="2">Uncharacterized protein</fullName>
    </submittedName>
</protein>
<sequence>MLTFADFFAKKKIDIKALKKAEPALYQEFAAHYELMGEKSFDHSKKFWFNRLRKNFLLEEAIVETSPKKPIQESESNSIKVEGTTSKPAGFRPKIKIALNNPTNEANAIVENEVSGETETKPAVQPKDNPQTAQGIDPITEKQVENPNEKAKKAAPSGFKPRFKASNLPKKIENENLDDTPSNSEESTNTNEEKTAAAKPAGFKPRFKAANLPKKIEETAEGSSDSVQEKPANTVDKPTVTTKPAGFRPRFNAANLPKKVEETAIEETPKNTSTNTEQEETTASKPQGFKPRFKAGVTKTSNSTDPKPESKEQKAEESTEADDTKSEETSVINPAKPKGFTPRFKVKKITDEGNDSPSDEAR</sequence>
<evidence type="ECO:0000313" key="2">
    <source>
        <dbReference type="EMBL" id="QGA25090.1"/>
    </source>
</evidence>
<gene>
    <name evidence="2" type="ORF">GFH32_01575</name>
</gene>
<feature type="compositionally biased region" description="Basic and acidic residues" evidence="1">
    <location>
        <begin position="306"/>
        <end position="328"/>
    </location>
</feature>
<feature type="compositionally biased region" description="Basic and acidic residues" evidence="1">
    <location>
        <begin position="139"/>
        <end position="152"/>
    </location>
</feature>
<evidence type="ECO:0000313" key="3">
    <source>
        <dbReference type="Proteomes" id="UP000326921"/>
    </source>
</evidence>
<keyword evidence="3" id="KW-1185">Reference proteome</keyword>
<dbReference type="KEGG" id="sphe:GFH32_01575"/>
<accession>A0A5Q0QD19</accession>
<dbReference type="RefSeq" id="WP_153509412.1">
    <property type="nucleotide sequence ID" value="NZ_CP045652.1"/>
</dbReference>
<feature type="compositionally biased region" description="Acidic residues" evidence="1">
    <location>
        <begin position="352"/>
        <end position="362"/>
    </location>
</feature>
<reference evidence="2 3" key="1">
    <citation type="submission" date="2019-10" db="EMBL/GenBank/DDBJ databases">
        <authorList>
            <person name="Dong K."/>
        </authorList>
    </citation>
    <scope>NUCLEOTIDE SEQUENCE [LARGE SCALE GENOMIC DNA]</scope>
    <source>
        <strain evidence="3">dk4302</strain>
    </source>
</reference>
<name>A0A5Q0QD19_9SPHI</name>
<feature type="region of interest" description="Disordered" evidence="1">
    <location>
        <begin position="113"/>
        <end position="362"/>
    </location>
</feature>
<dbReference type="EMBL" id="CP045652">
    <property type="protein sequence ID" value="QGA25090.1"/>
    <property type="molecule type" value="Genomic_DNA"/>
</dbReference>
<dbReference type="AlphaFoldDB" id="A0A5Q0QD19"/>